<sequence length="87" mass="9709">MRNTKLLRMKNHQEQQGAPDLQPHDPDNEMEAVIHVVPAFDDDPLGPMVPEALAGLSQIRTTKSNFKLFTAPTPDNTTLRVRYAGIT</sequence>
<feature type="region of interest" description="Disordered" evidence="1">
    <location>
        <begin position="1"/>
        <end position="27"/>
    </location>
</feature>
<protein>
    <submittedName>
        <fullName evidence="4">PITH domain-containing protein</fullName>
    </submittedName>
</protein>
<organism evidence="4">
    <name type="scientific">Nippostrongylus brasiliensis</name>
    <name type="common">Rat hookworm</name>
    <dbReference type="NCBI Taxonomy" id="27835"/>
    <lineage>
        <taxon>Eukaryota</taxon>
        <taxon>Metazoa</taxon>
        <taxon>Ecdysozoa</taxon>
        <taxon>Nematoda</taxon>
        <taxon>Chromadorea</taxon>
        <taxon>Rhabditida</taxon>
        <taxon>Rhabditina</taxon>
        <taxon>Rhabditomorpha</taxon>
        <taxon>Strongyloidea</taxon>
        <taxon>Heligmosomidae</taxon>
        <taxon>Nippostrongylus</taxon>
    </lineage>
</organism>
<proteinExistence type="predicted"/>
<dbReference type="EMBL" id="UYSL01026746">
    <property type="protein sequence ID" value="VDL85936.1"/>
    <property type="molecule type" value="Genomic_DNA"/>
</dbReference>
<gene>
    <name evidence="2" type="ORF">NBR_LOCUS21715</name>
</gene>
<accession>A0A0N4YWU2</accession>
<dbReference type="AlphaFoldDB" id="A0A0N4YWU2"/>
<keyword evidence="3" id="KW-1185">Reference proteome</keyword>
<evidence type="ECO:0000313" key="3">
    <source>
        <dbReference type="Proteomes" id="UP000271162"/>
    </source>
</evidence>
<reference evidence="2 3" key="2">
    <citation type="submission" date="2018-11" db="EMBL/GenBank/DDBJ databases">
        <authorList>
            <consortium name="Pathogen Informatics"/>
        </authorList>
    </citation>
    <scope>NUCLEOTIDE SEQUENCE [LARGE SCALE GENOMIC DNA]</scope>
</reference>
<name>A0A0N4YWU2_NIPBR</name>
<reference evidence="4" key="1">
    <citation type="submission" date="2017-02" db="UniProtKB">
        <authorList>
            <consortium name="WormBaseParasite"/>
        </authorList>
    </citation>
    <scope>IDENTIFICATION</scope>
</reference>
<feature type="compositionally biased region" description="Basic residues" evidence="1">
    <location>
        <begin position="1"/>
        <end position="10"/>
    </location>
</feature>
<evidence type="ECO:0000256" key="1">
    <source>
        <dbReference type="SAM" id="MobiDB-lite"/>
    </source>
</evidence>
<evidence type="ECO:0000313" key="4">
    <source>
        <dbReference type="WBParaSite" id="NBR_0002171401-mRNA-1"/>
    </source>
</evidence>
<evidence type="ECO:0000313" key="2">
    <source>
        <dbReference type="EMBL" id="VDL85936.1"/>
    </source>
</evidence>
<dbReference type="WBParaSite" id="NBR_0002171401-mRNA-1">
    <property type="protein sequence ID" value="NBR_0002171401-mRNA-1"/>
    <property type="gene ID" value="NBR_0002171401"/>
</dbReference>
<dbReference type="Proteomes" id="UP000271162">
    <property type="component" value="Unassembled WGS sequence"/>
</dbReference>